<name>A0A0J8S5H5_COCIT</name>
<dbReference type="AlphaFoldDB" id="A0A0J8S5H5"/>
<gene>
    <name evidence="2" type="ORF">CIHG_09934</name>
</gene>
<evidence type="ECO:0000313" key="2">
    <source>
        <dbReference type="EMBL" id="KMU92096.1"/>
    </source>
</evidence>
<proteinExistence type="predicted"/>
<reference evidence="3" key="1">
    <citation type="journal article" date="2010" name="Genome Res.">
        <title>Population genomic sequencing of Coccidioides fungi reveals recent hybridization and transposon control.</title>
        <authorList>
            <person name="Neafsey D.E."/>
            <person name="Barker B.M."/>
            <person name="Sharpton T.J."/>
            <person name="Stajich J.E."/>
            <person name="Park D.J."/>
            <person name="Whiston E."/>
            <person name="Hung C.-Y."/>
            <person name="McMahan C."/>
            <person name="White J."/>
            <person name="Sykes S."/>
            <person name="Heiman D."/>
            <person name="Young S."/>
            <person name="Zeng Q."/>
            <person name="Abouelleil A."/>
            <person name="Aftuck L."/>
            <person name="Bessette D."/>
            <person name="Brown A."/>
            <person name="FitzGerald M."/>
            <person name="Lui A."/>
            <person name="Macdonald J.P."/>
            <person name="Priest M."/>
            <person name="Orbach M.J."/>
            <person name="Galgiani J.N."/>
            <person name="Kirkland T.N."/>
            <person name="Cole G.T."/>
            <person name="Birren B.W."/>
            <person name="Henn M.R."/>
            <person name="Taylor J.W."/>
            <person name="Rounsley S.D."/>
        </authorList>
    </citation>
    <scope>NUCLEOTIDE SEQUENCE [LARGE SCALE GENOMIC DNA]</scope>
    <source>
        <strain evidence="3">H538.4</strain>
    </source>
</reference>
<evidence type="ECO:0000256" key="1">
    <source>
        <dbReference type="SAM" id="MobiDB-lite"/>
    </source>
</evidence>
<evidence type="ECO:0000313" key="3">
    <source>
        <dbReference type="Proteomes" id="UP000054563"/>
    </source>
</evidence>
<protein>
    <submittedName>
        <fullName evidence="2">Uncharacterized protein</fullName>
    </submittedName>
</protein>
<organism evidence="2 3">
    <name type="scientific">Coccidioides immitis H538.4</name>
    <dbReference type="NCBI Taxonomy" id="396776"/>
    <lineage>
        <taxon>Eukaryota</taxon>
        <taxon>Fungi</taxon>
        <taxon>Dikarya</taxon>
        <taxon>Ascomycota</taxon>
        <taxon>Pezizomycotina</taxon>
        <taxon>Eurotiomycetes</taxon>
        <taxon>Eurotiomycetidae</taxon>
        <taxon>Onygenales</taxon>
        <taxon>Onygenaceae</taxon>
        <taxon>Coccidioides</taxon>
    </lineage>
</organism>
<dbReference type="EMBL" id="DS017053">
    <property type="protein sequence ID" value="KMU92096.1"/>
    <property type="molecule type" value="Genomic_DNA"/>
</dbReference>
<dbReference type="Proteomes" id="UP000054563">
    <property type="component" value="Unassembled WGS sequence"/>
</dbReference>
<feature type="region of interest" description="Disordered" evidence="1">
    <location>
        <begin position="60"/>
        <end position="110"/>
    </location>
</feature>
<dbReference type="VEuPathDB" id="FungiDB:CIHG_09934"/>
<accession>A0A0J8S5H5</accession>
<sequence length="110" mass="12273">MTQNRVASLLVSRHAKLSWQWLSKSRMLLSKMSYKNNKLILNFGTYRRFPYVSYGEDKRGFGMGSGTDPNPKSAFSGASGAQKGVTVPRIPGSRRRDDKSTMRPGGKLSE</sequence>